<dbReference type="PANTHER" id="PTHR10067:SF17">
    <property type="entry name" value="PHOSPHATIDYLSERINE DECARBOXYLASE PROENZYME 2"/>
    <property type="match status" value="1"/>
</dbReference>
<feature type="chain" id="PRO_5005537193" evidence="5">
    <location>
        <begin position="17"/>
        <end position="709"/>
    </location>
</feature>
<dbReference type="eggNOG" id="KOG2419">
    <property type="taxonomic scope" value="Eukaryota"/>
</dbReference>
<keyword evidence="4" id="KW-0472">Membrane</keyword>
<sequence>MVLVALASLWAVPAAAVAYEAKVSRGVFSVTADGAEVVPATAAGSAGLRGGMQFTLRSTAVTVTGAEATYAAMAAAVPAATLSGLTAASCAEVIQFLPSLFLCRYADNLPAGRFVLGSTSDGFSCEALLSAPVESLACNHSSDTSRSVSMVLTAADAGVGQAAFSLDAATAGAHETSFVALAGVKVKAGAVVSSEATAIRKANEDRRDESRLAVVFLYLFIAAAMTVLAVLCAVWQGWLYPVFPAHAEFWWFAIFFTLIHLVSWVGGLAGWICILSLVGLYILLMPVVYLCIRWQHRRLLRRAGVTEYELIRKYGEQEESETDDDDYDYDESSSQTEAATASATASASGTATETEAETETETETTNATGRGAGSATPAERLGEPRAVGFTQQPAKLGRAQGWWLLSATLAFSSAASCFQPKLVAKTIGVIYAYDTFATVMRMDWLLQAQTKACGVLFKRTLSSDSEKKKKIQDAFIDKYSIDMSIFDRPSYTQYSSVNDWFTRSLAAGARPVVGSPGDDIVASSADCRAVVYESVPENLKIWLKGEEFTAKELLHYTSASQDFAGGPIAILRLAPADYHRTHAPISGTITNQYAVKSTIYSVGADAMRSNNGAIYNTRTISIIDSGRPGRKVGFVAIGATCVGSVVMLKGTGATVTKGEDFSYFQFGGSTVVLTFPPNSIAFDADLLYNSRNGVETLITMGSRLGTWTN</sequence>
<keyword evidence="4" id="KW-1133">Transmembrane helix</keyword>
<evidence type="ECO:0000313" key="6">
    <source>
        <dbReference type="EMBL" id="KNC52169.1"/>
    </source>
</evidence>
<name>A0A0L0DIH6_THETB</name>
<dbReference type="RefSeq" id="XP_013762172.1">
    <property type="nucleotide sequence ID" value="XM_013906718.1"/>
</dbReference>
<dbReference type="InterPro" id="IPR003817">
    <property type="entry name" value="PS_Dcarbxylase"/>
</dbReference>
<protein>
    <submittedName>
        <fullName evidence="6">Phosphatidylserine decarboxylase subunit beta</fullName>
    </submittedName>
</protein>
<dbReference type="Pfam" id="PF02666">
    <property type="entry name" value="PS_Dcarbxylase"/>
    <property type="match status" value="1"/>
</dbReference>
<keyword evidence="4" id="KW-0812">Transmembrane</keyword>
<keyword evidence="2" id="KW-0456">Lyase</keyword>
<evidence type="ECO:0000256" key="1">
    <source>
        <dbReference type="ARBA" id="ARBA00022793"/>
    </source>
</evidence>
<proteinExistence type="predicted"/>
<dbReference type="GO" id="GO:0008654">
    <property type="term" value="P:phospholipid biosynthetic process"/>
    <property type="evidence" value="ECO:0007669"/>
    <property type="project" value="InterPro"/>
</dbReference>
<reference evidence="6 7" key="1">
    <citation type="submission" date="2010-05" db="EMBL/GenBank/DDBJ databases">
        <title>The Genome Sequence of Thecamonas trahens ATCC 50062.</title>
        <authorList>
            <consortium name="The Broad Institute Genome Sequencing Platform"/>
            <person name="Russ C."/>
            <person name="Cuomo C."/>
            <person name="Shea T."/>
            <person name="Young S.K."/>
            <person name="Zeng Q."/>
            <person name="Koehrsen M."/>
            <person name="Haas B."/>
            <person name="Borodovsky M."/>
            <person name="Guigo R."/>
            <person name="Alvarado L."/>
            <person name="Berlin A."/>
            <person name="Bochicchio J."/>
            <person name="Borenstein D."/>
            <person name="Chapman S."/>
            <person name="Chen Z."/>
            <person name="Freedman E."/>
            <person name="Gellesch M."/>
            <person name="Goldberg J."/>
            <person name="Griggs A."/>
            <person name="Gujja S."/>
            <person name="Heilman E."/>
            <person name="Heiman D."/>
            <person name="Hepburn T."/>
            <person name="Howarth C."/>
            <person name="Jen D."/>
            <person name="Larson L."/>
            <person name="Mehta T."/>
            <person name="Park D."/>
            <person name="Pearson M."/>
            <person name="Roberts A."/>
            <person name="Saif S."/>
            <person name="Shenoy N."/>
            <person name="Sisk P."/>
            <person name="Stolte C."/>
            <person name="Sykes S."/>
            <person name="Thomson T."/>
            <person name="Walk T."/>
            <person name="White J."/>
            <person name="Yandava C."/>
            <person name="Burger G."/>
            <person name="Gray M.W."/>
            <person name="Holland P.W.H."/>
            <person name="King N."/>
            <person name="Lang F.B.F."/>
            <person name="Roger A.J."/>
            <person name="Ruiz-Trillo I."/>
            <person name="Lander E."/>
            <person name="Nusbaum C."/>
        </authorList>
    </citation>
    <scope>NUCLEOTIDE SEQUENCE [LARGE SCALE GENOMIC DNA]</scope>
    <source>
        <strain evidence="6 7">ATCC 50062</strain>
    </source>
</reference>
<gene>
    <name evidence="6" type="ORF">AMSG_00995</name>
</gene>
<dbReference type="PANTHER" id="PTHR10067">
    <property type="entry name" value="PHOSPHATIDYLSERINE DECARBOXYLASE"/>
    <property type="match status" value="1"/>
</dbReference>
<dbReference type="OrthoDB" id="5973539at2759"/>
<keyword evidence="1" id="KW-0210">Decarboxylase</keyword>
<evidence type="ECO:0000256" key="5">
    <source>
        <dbReference type="SAM" id="SignalP"/>
    </source>
</evidence>
<evidence type="ECO:0000256" key="4">
    <source>
        <dbReference type="SAM" id="Phobius"/>
    </source>
</evidence>
<organism evidence="6 7">
    <name type="scientific">Thecamonas trahens ATCC 50062</name>
    <dbReference type="NCBI Taxonomy" id="461836"/>
    <lineage>
        <taxon>Eukaryota</taxon>
        <taxon>Apusozoa</taxon>
        <taxon>Apusomonadida</taxon>
        <taxon>Apusomonadidae</taxon>
        <taxon>Thecamonas</taxon>
    </lineage>
</organism>
<feature type="transmembrane region" description="Helical" evidence="4">
    <location>
        <begin position="268"/>
        <end position="292"/>
    </location>
</feature>
<feature type="compositionally biased region" description="Low complexity" evidence="3">
    <location>
        <begin position="338"/>
        <end position="353"/>
    </location>
</feature>
<feature type="signal peptide" evidence="5">
    <location>
        <begin position="1"/>
        <end position="16"/>
    </location>
</feature>
<evidence type="ECO:0000256" key="3">
    <source>
        <dbReference type="SAM" id="MobiDB-lite"/>
    </source>
</evidence>
<accession>A0A0L0DIH6</accession>
<dbReference type="GO" id="GO:0004609">
    <property type="term" value="F:phosphatidylserine decarboxylase activity"/>
    <property type="evidence" value="ECO:0007669"/>
    <property type="project" value="InterPro"/>
</dbReference>
<dbReference type="Proteomes" id="UP000054408">
    <property type="component" value="Unassembled WGS sequence"/>
</dbReference>
<feature type="transmembrane region" description="Helical" evidence="4">
    <location>
        <begin position="212"/>
        <end position="235"/>
    </location>
</feature>
<feature type="transmembrane region" description="Helical" evidence="4">
    <location>
        <begin position="242"/>
        <end position="262"/>
    </location>
</feature>
<evidence type="ECO:0000256" key="2">
    <source>
        <dbReference type="ARBA" id="ARBA00023239"/>
    </source>
</evidence>
<dbReference type="AlphaFoldDB" id="A0A0L0DIH6"/>
<dbReference type="STRING" id="461836.A0A0L0DIH6"/>
<keyword evidence="7" id="KW-1185">Reference proteome</keyword>
<evidence type="ECO:0000313" key="7">
    <source>
        <dbReference type="Proteomes" id="UP000054408"/>
    </source>
</evidence>
<feature type="region of interest" description="Disordered" evidence="3">
    <location>
        <begin position="338"/>
        <end position="387"/>
    </location>
</feature>
<dbReference type="EMBL" id="GL349436">
    <property type="protein sequence ID" value="KNC52169.1"/>
    <property type="molecule type" value="Genomic_DNA"/>
</dbReference>
<dbReference type="GeneID" id="25560769"/>
<keyword evidence="5" id="KW-0732">Signal</keyword>